<protein>
    <submittedName>
        <fullName evidence="25">OLC1v1036442C1</fullName>
    </submittedName>
</protein>
<evidence type="ECO:0000259" key="24">
    <source>
        <dbReference type="PROSITE" id="PS50026"/>
    </source>
</evidence>
<keyword evidence="6 21" id="KW-0812">Transmembrane</keyword>
<dbReference type="CDD" id="cd00054">
    <property type="entry name" value="EGF_CA"/>
    <property type="match status" value="2"/>
</dbReference>
<dbReference type="InterPro" id="IPR008271">
    <property type="entry name" value="Ser/Thr_kinase_AS"/>
</dbReference>
<evidence type="ECO:0000256" key="9">
    <source>
        <dbReference type="ARBA" id="ARBA00022741"/>
    </source>
</evidence>
<evidence type="ECO:0000313" key="26">
    <source>
        <dbReference type="Proteomes" id="UP001161247"/>
    </source>
</evidence>
<dbReference type="Proteomes" id="UP001161247">
    <property type="component" value="Chromosome 3"/>
</dbReference>
<dbReference type="PROSITE" id="PS00107">
    <property type="entry name" value="PROTEIN_KINASE_ATP"/>
    <property type="match status" value="1"/>
</dbReference>
<comment type="catalytic activity">
    <reaction evidence="17">
        <text>L-threonyl-[protein] + ATP = O-phospho-L-threonyl-[protein] + ADP + H(+)</text>
        <dbReference type="Rhea" id="RHEA:46608"/>
        <dbReference type="Rhea" id="RHEA-COMP:11060"/>
        <dbReference type="Rhea" id="RHEA-COMP:11605"/>
        <dbReference type="ChEBI" id="CHEBI:15378"/>
        <dbReference type="ChEBI" id="CHEBI:30013"/>
        <dbReference type="ChEBI" id="CHEBI:30616"/>
        <dbReference type="ChEBI" id="CHEBI:61977"/>
        <dbReference type="ChEBI" id="CHEBI:456216"/>
    </reaction>
</comment>
<sequence>MFLFSKSSNSSMALRRLQVTWCWFCVLFLRLTVTAAQTNTTVTVTAPTTASFNVIKGPNITKPGCQRQCGNVTIPYPFGIGLNSGCAIGEFFEVNCNTSFSPPKPFIRQYEVTEIDDNHIRFVSTVASSCYDQRGQILENDAFMGVNRTGPFSFSDLNTFTVIGCDDASLVTGYIKNFSSGCVSVCSRAEDVIAGYCSGAGCCQTSYIPRGFKGFFITLNSLQNHSDVFGFNPCSYAFLGERDKFTFRGAADFSDPTFIYRTLATVPVVLDWAIWKSNCSEAQKANDYACHPSSFCVDSDTGFGGYRCICAPGFEGNPYLSPGCQDVNECEDPNTNTCEKICTNTPGSYNCSCPVGYFGDGRKDGQGCIAKNKEFPVMKLSLGLGFGLLSLLMAITWLYFGIKKRKLKNLRKKFFHQNGGVLLKQQVSSNHGGIEPSKIFTAEELKKATNNYAKDRILGKGGYGTVYKGILPNKQIVAIKKSKIMDESQIEQFINEVIILTQVNHRNVVKLLGCCLEEEVPLLVYEYVSKGTLFHHIEHSGMSTWMSWENRLRIAAETAGALSYLHSAALKPIIHRDVKSANILLDDYYTARISDFGASRLVPLDKTQVTTLVQGTLGYLDPEYFCTSQLTEKSDVYSFGVVLAELITGKKPLCMERSKEERNLVTYLIMCMKENRLFQILDPRVLREGSLEQLQQVAELVKRCVSLNGADRPIMKEVAMELEGLRKFTARHPWTINNQQHRDEESIGLMANASESLDLYTVPLSPYSDLVPLSGQYSLESTDA</sequence>
<dbReference type="InterPro" id="IPR017441">
    <property type="entry name" value="Protein_kinase_ATP_BS"/>
</dbReference>
<evidence type="ECO:0000256" key="12">
    <source>
        <dbReference type="ARBA" id="ARBA00022989"/>
    </source>
</evidence>
<dbReference type="InterPro" id="IPR000152">
    <property type="entry name" value="EGF-type_Asp/Asn_hydroxyl_site"/>
</dbReference>
<gene>
    <name evidence="25" type="ORF">OLC1_LOCUS9579</name>
</gene>
<feature type="chain" id="PRO_5043482982" evidence="22">
    <location>
        <begin position="37"/>
        <end position="784"/>
    </location>
</feature>
<evidence type="ECO:0000256" key="11">
    <source>
        <dbReference type="ARBA" id="ARBA00022840"/>
    </source>
</evidence>
<dbReference type="Gene3D" id="2.10.25.10">
    <property type="entry name" value="Laminin"/>
    <property type="match status" value="1"/>
</dbReference>
<comment type="function">
    <text evidence="18">Serine/threonine-protein kinase that may function as a signaling receptor of extracellular matrix component. Binding to pectin may have significance in the control of cell expansion, morphogenesis and development.</text>
</comment>
<evidence type="ECO:0000256" key="8">
    <source>
        <dbReference type="ARBA" id="ARBA00022737"/>
    </source>
</evidence>
<dbReference type="Pfam" id="PF07645">
    <property type="entry name" value="EGF_CA"/>
    <property type="match status" value="1"/>
</dbReference>
<evidence type="ECO:0000256" key="14">
    <source>
        <dbReference type="ARBA" id="ARBA00023157"/>
    </source>
</evidence>
<dbReference type="Pfam" id="PF13947">
    <property type="entry name" value="GUB_WAK_bind"/>
    <property type="match status" value="1"/>
</dbReference>
<keyword evidence="7 22" id="KW-0732">Signal</keyword>
<comment type="caution">
    <text evidence="19">Lacks conserved residue(s) required for the propagation of feature annotation.</text>
</comment>
<dbReference type="Pfam" id="PF00069">
    <property type="entry name" value="Pkinase"/>
    <property type="match status" value="1"/>
</dbReference>
<dbReference type="GO" id="GO:0030247">
    <property type="term" value="F:polysaccharide binding"/>
    <property type="evidence" value="ECO:0007669"/>
    <property type="project" value="InterPro"/>
</dbReference>
<dbReference type="EMBL" id="OX459120">
    <property type="protein sequence ID" value="CAI9099594.1"/>
    <property type="molecule type" value="Genomic_DNA"/>
</dbReference>
<dbReference type="GO" id="GO:0005524">
    <property type="term" value="F:ATP binding"/>
    <property type="evidence" value="ECO:0007669"/>
    <property type="project" value="UniProtKB-UniRule"/>
</dbReference>
<evidence type="ECO:0000256" key="5">
    <source>
        <dbReference type="ARBA" id="ARBA00022679"/>
    </source>
</evidence>
<dbReference type="PROSITE" id="PS50026">
    <property type="entry name" value="EGF_3"/>
    <property type="match status" value="1"/>
</dbReference>
<dbReference type="SUPFAM" id="SSF56112">
    <property type="entry name" value="Protein kinase-like (PK-like)"/>
    <property type="match status" value="1"/>
</dbReference>
<evidence type="ECO:0000256" key="19">
    <source>
        <dbReference type="PROSITE-ProRule" id="PRU00076"/>
    </source>
</evidence>
<evidence type="ECO:0000256" key="7">
    <source>
        <dbReference type="ARBA" id="ARBA00022729"/>
    </source>
</evidence>
<dbReference type="FunFam" id="2.10.25.10:FF:000038">
    <property type="entry name" value="Fibrillin 2"/>
    <property type="match status" value="1"/>
</dbReference>
<accession>A0AAV1CXY2</accession>
<dbReference type="SMART" id="SM00220">
    <property type="entry name" value="S_TKc"/>
    <property type="match status" value="1"/>
</dbReference>
<evidence type="ECO:0000256" key="18">
    <source>
        <dbReference type="ARBA" id="ARBA00058961"/>
    </source>
</evidence>
<comment type="catalytic activity">
    <reaction evidence="16">
        <text>L-seryl-[protein] + ATP = O-phospho-L-seryl-[protein] + ADP + H(+)</text>
        <dbReference type="Rhea" id="RHEA:17989"/>
        <dbReference type="Rhea" id="RHEA-COMP:9863"/>
        <dbReference type="Rhea" id="RHEA-COMP:11604"/>
        <dbReference type="ChEBI" id="CHEBI:15378"/>
        <dbReference type="ChEBI" id="CHEBI:29999"/>
        <dbReference type="ChEBI" id="CHEBI:30616"/>
        <dbReference type="ChEBI" id="CHEBI:83421"/>
        <dbReference type="ChEBI" id="CHEBI:456216"/>
    </reaction>
</comment>
<dbReference type="PROSITE" id="PS50011">
    <property type="entry name" value="PROTEIN_KINASE_DOM"/>
    <property type="match status" value="1"/>
</dbReference>
<dbReference type="Gene3D" id="3.30.200.20">
    <property type="entry name" value="Phosphorylase Kinase, domain 1"/>
    <property type="match status" value="1"/>
</dbReference>
<dbReference type="FunFam" id="3.30.200.20:FF:000043">
    <property type="entry name" value="Wall-associated receptor kinase 2"/>
    <property type="match status" value="1"/>
</dbReference>
<name>A0AAV1CXY2_OLDCO</name>
<dbReference type="InterPro" id="IPR000742">
    <property type="entry name" value="EGF"/>
</dbReference>
<feature type="domain" description="EGF-like" evidence="24">
    <location>
        <begin position="326"/>
        <end position="360"/>
    </location>
</feature>
<keyword evidence="2" id="KW-0723">Serine/threonine-protein kinase</keyword>
<keyword evidence="11 20" id="KW-0067">ATP-binding</keyword>
<evidence type="ECO:0000256" key="16">
    <source>
        <dbReference type="ARBA" id="ARBA00047558"/>
    </source>
</evidence>
<comment type="subcellular location">
    <subcellularLocation>
        <location evidence="1">Membrane</location>
        <topology evidence="1">Single-pass type I membrane protein</topology>
    </subcellularLocation>
</comment>
<feature type="signal peptide" evidence="22">
    <location>
        <begin position="1"/>
        <end position="36"/>
    </location>
</feature>
<dbReference type="InterPro" id="IPR000719">
    <property type="entry name" value="Prot_kinase_dom"/>
</dbReference>
<dbReference type="SMART" id="SM00179">
    <property type="entry name" value="EGF_CA"/>
    <property type="match status" value="2"/>
</dbReference>
<dbReference type="GO" id="GO:0004674">
    <property type="term" value="F:protein serine/threonine kinase activity"/>
    <property type="evidence" value="ECO:0007669"/>
    <property type="project" value="UniProtKB-KW"/>
</dbReference>
<feature type="transmembrane region" description="Helical" evidence="21">
    <location>
        <begin position="380"/>
        <end position="402"/>
    </location>
</feature>
<dbReference type="PROSITE" id="PS00108">
    <property type="entry name" value="PROTEIN_KINASE_ST"/>
    <property type="match status" value="1"/>
</dbReference>
<dbReference type="GO" id="GO:0005509">
    <property type="term" value="F:calcium ion binding"/>
    <property type="evidence" value="ECO:0007669"/>
    <property type="project" value="InterPro"/>
</dbReference>
<keyword evidence="5" id="KW-0808">Transferase</keyword>
<dbReference type="AlphaFoldDB" id="A0AAV1CXY2"/>
<evidence type="ECO:0000313" key="25">
    <source>
        <dbReference type="EMBL" id="CAI9099594.1"/>
    </source>
</evidence>
<keyword evidence="3 19" id="KW-0245">EGF-like domain</keyword>
<evidence type="ECO:0000256" key="20">
    <source>
        <dbReference type="PROSITE-ProRule" id="PRU10141"/>
    </source>
</evidence>
<proteinExistence type="predicted"/>
<keyword evidence="8" id="KW-0677">Repeat</keyword>
<keyword evidence="26" id="KW-1185">Reference proteome</keyword>
<keyword evidence="13 21" id="KW-0472">Membrane</keyword>
<dbReference type="InterPro" id="IPR049883">
    <property type="entry name" value="NOTCH1_EGF-like"/>
</dbReference>
<dbReference type="SUPFAM" id="SSF57196">
    <property type="entry name" value="EGF/Laminin"/>
    <property type="match status" value="1"/>
</dbReference>
<evidence type="ECO:0000256" key="21">
    <source>
        <dbReference type="SAM" id="Phobius"/>
    </source>
</evidence>
<evidence type="ECO:0000256" key="15">
    <source>
        <dbReference type="ARBA" id="ARBA00023180"/>
    </source>
</evidence>
<keyword evidence="15" id="KW-0325">Glycoprotein</keyword>
<evidence type="ECO:0000259" key="23">
    <source>
        <dbReference type="PROSITE" id="PS50011"/>
    </source>
</evidence>
<dbReference type="InterPro" id="IPR045274">
    <property type="entry name" value="WAK-like"/>
</dbReference>
<dbReference type="InterPro" id="IPR025287">
    <property type="entry name" value="WAK_GUB"/>
</dbReference>
<dbReference type="Gene3D" id="1.10.510.10">
    <property type="entry name" value="Transferase(Phosphotransferase) domain 1"/>
    <property type="match status" value="1"/>
</dbReference>
<dbReference type="FunFam" id="1.10.510.10:FF:000084">
    <property type="entry name" value="Wall-associated receptor kinase 2"/>
    <property type="match status" value="1"/>
</dbReference>
<dbReference type="CDD" id="cd14066">
    <property type="entry name" value="STKc_IRAK"/>
    <property type="match status" value="1"/>
</dbReference>
<evidence type="ECO:0000256" key="2">
    <source>
        <dbReference type="ARBA" id="ARBA00022527"/>
    </source>
</evidence>
<dbReference type="InterPro" id="IPR001881">
    <property type="entry name" value="EGF-like_Ca-bd_dom"/>
</dbReference>
<evidence type="ECO:0000256" key="17">
    <source>
        <dbReference type="ARBA" id="ARBA00047951"/>
    </source>
</evidence>
<dbReference type="PROSITE" id="PS01187">
    <property type="entry name" value="EGF_CA"/>
    <property type="match status" value="1"/>
</dbReference>
<keyword evidence="12 21" id="KW-1133">Transmembrane helix</keyword>
<evidence type="ECO:0000256" key="13">
    <source>
        <dbReference type="ARBA" id="ARBA00023136"/>
    </source>
</evidence>
<keyword evidence="10" id="KW-0418">Kinase</keyword>
<dbReference type="PANTHER" id="PTHR27005">
    <property type="entry name" value="WALL-ASSOCIATED RECEPTOR KINASE-LIKE 21"/>
    <property type="match status" value="1"/>
</dbReference>
<evidence type="ECO:0000256" key="6">
    <source>
        <dbReference type="ARBA" id="ARBA00022692"/>
    </source>
</evidence>
<dbReference type="GO" id="GO:0007166">
    <property type="term" value="P:cell surface receptor signaling pathway"/>
    <property type="evidence" value="ECO:0007669"/>
    <property type="project" value="InterPro"/>
</dbReference>
<evidence type="ECO:0000256" key="1">
    <source>
        <dbReference type="ARBA" id="ARBA00004479"/>
    </source>
</evidence>
<feature type="domain" description="Protein kinase" evidence="23">
    <location>
        <begin position="452"/>
        <end position="735"/>
    </location>
</feature>
<dbReference type="SMART" id="SM00181">
    <property type="entry name" value="EGF"/>
    <property type="match status" value="2"/>
</dbReference>
<evidence type="ECO:0000256" key="10">
    <source>
        <dbReference type="ARBA" id="ARBA00022777"/>
    </source>
</evidence>
<organism evidence="25 26">
    <name type="scientific">Oldenlandia corymbosa var. corymbosa</name>
    <dbReference type="NCBI Taxonomy" id="529605"/>
    <lineage>
        <taxon>Eukaryota</taxon>
        <taxon>Viridiplantae</taxon>
        <taxon>Streptophyta</taxon>
        <taxon>Embryophyta</taxon>
        <taxon>Tracheophyta</taxon>
        <taxon>Spermatophyta</taxon>
        <taxon>Magnoliopsida</taxon>
        <taxon>eudicotyledons</taxon>
        <taxon>Gunneridae</taxon>
        <taxon>Pentapetalae</taxon>
        <taxon>asterids</taxon>
        <taxon>lamiids</taxon>
        <taxon>Gentianales</taxon>
        <taxon>Rubiaceae</taxon>
        <taxon>Rubioideae</taxon>
        <taxon>Spermacoceae</taxon>
        <taxon>Hedyotis-Oldenlandia complex</taxon>
        <taxon>Oldenlandia</taxon>
    </lineage>
</organism>
<keyword evidence="4" id="KW-0597">Phosphoprotein</keyword>
<dbReference type="InterPro" id="IPR011009">
    <property type="entry name" value="Kinase-like_dom_sf"/>
</dbReference>
<evidence type="ECO:0000256" key="4">
    <source>
        <dbReference type="ARBA" id="ARBA00022553"/>
    </source>
</evidence>
<dbReference type="PROSITE" id="PS00010">
    <property type="entry name" value="ASX_HYDROXYL"/>
    <property type="match status" value="1"/>
</dbReference>
<dbReference type="GO" id="GO:0005886">
    <property type="term" value="C:plasma membrane"/>
    <property type="evidence" value="ECO:0007669"/>
    <property type="project" value="TreeGrafter"/>
</dbReference>
<keyword evidence="9 20" id="KW-0547">Nucleotide-binding</keyword>
<dbReference type="InterPro" id="IPR018097">
    <property type="entry name" value="EGF_Ca-bd_CS"/>
</dbReference>
<feature type="binding site" evidence="20">
    <location>
        <position position="481"/>
    </location>
    <ligand>
        <name>ATP</name>
        <dbReference type="ChEBI" id="CHEBI:30616"/>
    </ligand>
</feature>
<dbReference type="PANTHER" id="PTHR27005:SF283">
    <property type="entry name" value="OS02G0633066 PROTEIN"/>
    <property type="match status" value="1"/>
</dbReference>
<reference evidence="25" key="1">
    <citation type="submission" date="2023-03" db="EMBL/GenBank/DDBJ databases">
        <authorList>
            <person name="Julca I."/>
        </authorList>
    </citation>
    <scope>NUCLEOTIDE SEQUENCE</scope>
</reference>
<evidence type="ECO:0000256" key="3">
    <source>
        <dbReference type="ARBA" id="ARBA00022536"/>
    </source>
</evidence>
<keyword evidence="14" id="KW-1015">Disulfide bond</keyword>
<evidence type="ECO:0000256" key="22">
    <source>
        <dbReference type="SAM" id="SignalP"/>
    </source>
</evidence>